<dbReference type="InterPro" id="IPR000620">
    <property type="entry name" value="EamA_dom"/>
</dbReference>
<evidence type="ECO:0000259" key="3">
    <source>
        <dbReference type="Pfam" id="PF00892"/>
    </source>
</evidence>
<feature type="transmembrane region" description="Helical" evidence="2">
    <location>
        <begin position="173"/>
        <end position="192"/>
    </location>
</feature>
<reference evidence="5" key="1">
    <citation type="submission" date="2017-07" db="EMBL/GenBank/DDBJ databases">
        <title>Comparative genome mining reveals phylogenetic distribution patterns of secondary metabolites in Amycolatopsis.</title>
        <authorList>
            <person name="Adamek M."/>
            <person name="Alanjary M."/>
            <person name="Sales-Ortells H."/>
            <person name="Goodfellow M."/>
            <person name="Bull A.T."/>
            <person name="Kalinowski J."/>
            <person name="Ziemert N."/>
        </authorList>
    </citation>
    <scope>NUCLEOTIDE SEQUENCE [LARGE SCALE GENOMIC DNA]</scope>
    <source>
        <strain evidence="5">H5</strain>
    </source>
</reference>
<dbReference type="Proteomes" id="UP000215199">
    <property type="component" value="Unassembled WGS sequence"/>
</dbReference>
<dbReference type="AlphaFoldDB" id="A0A229T8X7"/>
<keyword evidence="2" id="KW-0472">Membrane</keyword>
<protein>
    <submittedName>
        <fullName evidence="4">Multidrug DMT transporter permease</fullName>
    </submittedName>
</protein>
<sequence>MGNVLALVSALFFGVTHFVSGLVSRRAPGMTVSLYAQVAGTVVTVPFAALAGSGTPDAAALGWGALSGAGTGVGVAFLYRAMGKGAMSLVVPASDVAAVVLPVLFGLVLLGQRLSFVALAGVCCAVPALWLVSRSHGDAAVRTAAGIPDAFVAGLGFAVQFVALSRIPAEAGFWPVVLSRAVSVVAIAGLVAATRAPWRLPSRLLAPAAFAGACGSAAIVLYLLAAQHQLLAVATVLAALYPAVPVLLALIFLRERLSRAQVAGLLGAGAAIALVSLG</sequence>
<feature type="domain" description="EamA" evidence="3">
    <location>
        <begin position="150"/>
        <end position="276"/>
    </location>
</feature>
<feature type="transmembrane region" description="Helical" evidence="2">
    <location>
        <begin position="144"/>
        <end position="167"/>
    </location>
</feature>
<proteinExistence type="inferred from homology"/>
<feature type="transmembrane region" description="Helical" evidence="2">
    <location>
        <begin position="114"/>
        <end position="132"/>
    </location>
</feature>
<organism evidence="4 5">
    <name type="scientific">Amycolatopsis vastitatis</name>
    <dbReference type="NCBI Taxonomy" id="1905142"/>
    <lineage>
        <taxon>Bacteria</taxon>
        <taxon>Bacillati</taxon>
        <taxon>Actinomycetota</taxon>
        <taxon>Actinomycetes</taxon>
        <taxon>Pseudonocardiales</taxon>
        <taxon>Pseudonocardiaceae</taxon>
        <taxon>Amycolatopsis</taxon>
    </lineage>
</organism>
<dbReference type="Pfam" id="PF00892">
    <property type="entry name" value="EamA"/>
    <property type="match status" value="2"/>
</dbReference>
<dbReference type="EMBL" id="NMUL01000012">
    <property type="protein sequence ID" value="OXM67705.1"/>
    <property type="molecule type" value="Genomic_DNA"/>
</dbReference>
<dbReference type="GO" id="GO:0016020">
    <property type="term" value="C:membrane"/>
    <property type="evidence" value="ECO:0007669"/>
    <property type="project" value="InterPro"/>
</dbReference>
<evidence type="ECO:0000313" key="5">
    <source>
        <dbReference type="Proteomes" id="UP000215199"/>
    </source>
</evidence>
<dbReference type="Gene3D" id="1.10.3730.20">
    <property type="match status" value="1"/>
</dbReference>
<name>A0A229T8X7_9PSEU</name>
<comment type="caution">
    <text evidence="4">The sequence shown here is derived from an EMBL/GenBank/DDBJ whole genome shotgun (WGS) entry which is preliminary data.</text>
</comment>
<feature type="transmembrane region" description="Helical" evidence="2">
    <location>
        <begin position="60"/>
        <end position="79"/>
    </location>
</feature>
<keyword evidence="2" id="KW-1133">Transmembrane helix</keyword>
<dbReference type="SUPFAM" id="SSF103481">
    <property type="entry name" value="Multidrug resistance efflux transporter EmrE"/>
    <property type="match status" value="2"/>
</dbReference>
<keyword evidence="5" id="KW-1185">Reference proteome</keyword>
<feature type="transmembrane region" description="Helical" evidence="2">
    <location>
        <begin position="260"/>
        <end position="277"/>
    </location>
</feature>
<dbReference type="OrthoDB" id="68076at2"/>
<feature type="transmembrane region" description="Helical" evidence="2">
    <location>
        <begin position="86"/>
        <end position="108"/>
    </location>
</feature>
<keyword evidence="2" id="KW-0812">Transmembrane</keyword>
<dbReference type="InterPro" id="IPR037185">
    <property type="entry name" value="EmrE-like"/>
</dbReference>
<gene>
    <name evidence="4" type="ORF">CF165_14945</name>
</gene>
<accession>A0A229T8X7</accession>
<comment type="similarity">
    <text evidence="1">Belongs to the EamA transporter family.</text>
</comment>
<evidence type="ECO:0000256" key="2">
    <source>
        <dbReference type="SAM" id="Phobius"/>
    </source>
</evidence>
<dbReference type="RefSeq" id="WP_093948107.1">
    <property type="nucleotide sequence ID" value="NZ_NMUL01000012.1"/>
</dbReference>
<feature type="transmembrane region" description="Helical" evidence="2">
    <location>
        <begin position="230"/>
        <end position="253"/>
    </location>
</feature>
<evidence type="ECO:0000313" key="4">
    <source>
        <dbReference type="EMBL" id="OXM67705.1"/>
    </source>
</evidence>
<feature type="domain" description="EamA" evidence="3">
    <location>
        <begin position="2"/>
        <end position="133"/>
    </location>
</feature>
<feature type="transmembrane region" description="Helical" evidence="2">
    <location>
        <begin position="204"/>
        <end position="224"/>
    </location>
</feature>
<evidence type="ECO:0000256" key="1">
    <source>
        <dbReference type="ARBA" id="ARBA00007362"/>
    </source>
</evidence>